<keyword evidence="1" id="KW-0812">Transmembrane</keyword>
<comment type="caution">
    <text evidence="2">The sequence shown here is derived from an EMBL/GenBank/DDBJ whole genome shotgun (WGS) entry which is preliminary data.</text>
</comment>
<evidence type="ECO:0000256" key="1">
    <source>
        <dbReference type="SAM" id="Phobius"/>
    </source>
</evidence>
<keyword evidence="1" id="KW-0472">Membrane</keyword>
<dbReference type="EMBL" id="VSSQ01026186">
    <property type="protein sequence ID" value="MPM74772.1"/>
    <property type="molecule type" value="Genomic_DNA"/>
</dbReference>
<gene>
    <name evidence="2" type="ORF">SDC9_121761</name>
</gene>
<protein>
    <submittedName>
        <fullName evidence="2">Uncharacterized protein</fullName>
    </submittedName>
</protein>
<organism evidence="2">
    <name type="scientific">bioreactor metagenome</name>
    <dbReference type="NCBI Taxonomy" id="1076179"/>
    <lineage>
        <taxon>unclassified sequences</taxon>
        <taxon>metagenomes</taxon>
        <taxon>ecological metagenomes</taxon>
    </lineage>
</organism>
<proteinExistence type="predicted"/>
<evidence type="ECO:0000313" key="2">
    <source>
        <dbReference type="EMBL" id="MPM74772.1"/>
    </source>
</evidence>
<reference evidence="2" key="1">
    <citation type="submission" date="2019-08" db="EMBL/GenBank/DDBJ databases">
        <authorList>
            <person name="Kucharzyk K."/>
            <person name="Murdoch R.W."/>
            <person name="Higgins S."/>
            <person name="Loffler F."/>
        </authorList>
    </citation>
    <scope>NUCLEOTIDE SEQUENCE</scope>
</reference>
<accession>A0A645CD20</accession>
<dbReference type="AlphaFoldDB" id="A0A645CD20"/>
<feature type="transmembrane region" description="Helical" evidence="1">
    <location>
        <begin position="20"/>
        <end position="38"/>
    </location>
</feature>
<keyword evidence="1" id="KW-1133">Transmembrane helix</keyword>
<name>A0A645CD20_9ZZZZ</name>
<sequence length="90" mass="10379">MNANAFRHHLKRKISVCNVLFNIALGSNNVFMLNLVLIRFKQQNQLIAILHHKLGSLILIQTKAQFCTNRRNCCQQWIVSAGFKCEQLVN</sequence>